<dbReference type="PANTHER" id="PTHR24171:SF9">
    <property type="entry name" value="ANKYRIN REPEAT DOMAIN-CONTAINING PROTEIN 39"/>
    <property type="match status" value="1"/>
</dbReference>
<sequence length="296" mass="31113">MQIVWSLSAVLLGLIFCVSPAQANPELLGAAREGDLAGMSQALEAHSGGAETLGRPLFFAAQRGHADVVELLLEAGADANTSFTFGTPLHAAARANDVAVVTVLLAHGADPNLKDGDFAEAPLHHAADRGAIAAARVLIEHGADVNFRNSKDRPPIHNAAAAGRQEFVDFLRANGAGPRTPEPITDTEFENADIEAGRRVMFGCNTCHEIAADKPATGTHVGPSLIGVFGAPSANRDDFQYSAALERLGVVWTVETLNSFLADPTGVAPGTEMLWAPDMSRQERIGVIALLRSAEK</sequence>
<dbReference type="InterPro" id="IPR009056">
    <property type="entry name" value="Cyt_c-like_dom"/>
</dbReference>
<keyword evidence="3" id="KW-0677">Repeat</keyword>
<dbReference type="Pfam" id="PF12796">
    <property type="entry name" value="Ank_2"/>
    <property type="match status" value="1"/>
</dbReference>
<feature type="repeat" description="ANK" evidence="6">
    <location>
        <begin position="56"/>
        <end position="84"/>
    </location>
</feature>
<keyword evidence="4 7" id="KW-0408">Iron</keyword>
<dbReference type="GO" id="GO:0046872">
    <property type="term" value="F:metal ion binding"/>
    <property type="evidence" value="ECO:0007669"/>
    <property type="project" value="UniProtKB-KW"/>
</dbReference>
<protein>
    <submittedName>
        <fullName evidence="10">Ankyrin repeat domain-containing protein</fullName>
    </submittedName>
</protein>
<evidence type="ECO:0000256" key="3">
    <source>
        <dbReference type="ARBA" id="ARBA00022737"/>
    </source>
</evidence>
<keyword evidence="1 7" id="KW-0349">Heme</keyword>
<evidence type="ECO:0000313" key="11">
    <source>
        <dbReference type="Proteomes" id="UP000635142"/>
    </source>
</evidence>
<dbReference type="PROSITE" id="PS50088">
    <property type="entry name" value="ANK_REPEAT"/>
    <property type="match status" value="3"/>
</dbReference>
<dbReference type="RefSeq" id="WP_191075543.1">
    <property type="nucleotide sequence ID" value="NZ_JACTAG010000002.1"/>
</dbReference>
<feature type="repeat" description="ANK" evidence="6">
    <location>
        <begin position="84"/>
        <end position="116"/>
    </location>
</feature>
<evidence type="ECO:0000256" key="6">
    <source>
        <dbReference type="PROSITE-ProRule" id="PRU00023"/>
    </source>
</evidence>
<name>A0A927D3X1_9RHOB</name>
<dbReference type="Proteomes" id="UP000635142">
    <property type="component" value="Unassembled WGS sequence"/>
</dbReference>
<organism evidence="10 11">
    <name type="scientific">Sulfitobacter aestuariivivens</name>
    <dbReference type="NCBI Taxonomy" id="2766981"/>
    <lineage>
        <taxon>Bacteria</taxon>
        <taxon>Pseudomonadati</taxon>
        <taxon>Pseudomonadota</taxon>
        <taxon>Alphaproteobacteria</taxon>
        <taxon>Rhodobacterales</taxon>
        <taxon>Roseobacteraceae</taxon>
        <taxon>Sulfitobacter</taxon>
    </lineage>
</organism>
<comment type="caution">
    <text evidence="10">The sequence shown here is derived from an EMBL/GenBank/DDBJ whole genome shotgun (WGS) entry which is preliminary data.</text>
</comment>
<evidence type="ECO:0000259" key="9">
    <source>
        <dbReference type="PROSITE" id="PS51007"/>
    </source>
</evidence>
<proteinExistence type="predicted"/>
<dbReference type="GO" id="GO:0009055">
    <property type="term" value="F:electron transfer activity"/>
    <property type="evidence" value="ECO:0007669"/>
    <property type="project" value="InterPro"/>
</dbReference>
<evidence type="ECO:0000256" key="7">
    <source>
        <dbReference type="PROSITE-ProRule" id="PRU00433"/>
    </source>
</evidence>
<reference evidence="10" key="1">
    <citation type="submission" date="2020-08" db="EMBL/GenBank/DDBJ databases">
        <title>Sulfitobacter aestuariivivens sp. nov., isolated from a tidal flat.</title>
        <authorList>
            <person name="Park S."/>
            <person name="Yoon J.-H."/>
        </authorList>
    </citation>
    <scope>NUCLEOTIDE SEQUENCE</scope>
    <source>
        <strain evidence="10">TSTF-M16</strain>
    </source>
</reference>
<feature type="domain" description="Cytochrome c" evidence="9">
    <location>
        <begin position="192"/>
        <end position="295"/>
    </location>
</feature>
<dbReference type="PANTHER" id="PTHR24171">
    <property type="entry name" value="ANKYRIN REPEAT DOMAIN-CONTAINING PROTEIN 39-RELATED"/>
    <property type="match status" value="1"/>
</dbReference>
<evidence type="ECO:0000256" key="4">
    <source>
        <dbReference type="ARBA" id="ARBA00023004"/>
    </source>
</evidence>
<dbReference type="InterPro" id="IPR036909">
    <property type="entry name" value="Cyt_c-like_dom_sf"/>
</dbReference>
<keyword evidence="5 6" id="KW-0040">ANK repeat</keyword>
<feature type="chain" id="PRO_5037940262" evidence="8">
    <location>
        <begin position="24"/>
        <end position="296"/>
    </location>
</feature>
<dbReference type="Gene3D" id="1.10.760.10">
    <property type="entry name" value="Cytochrome c-like domain"/>
    <property type="match status" value="1"/>
</dbReference>
<keyword evidence="2 7" id="KW-0479">Metal-binding</keyword>
<evidence type="ECO:0000256" key="2">
    <source>
        <dbReference type="ARBA" id="ARBA00022723"/>
    </source>
</evidence>
<dbReference type="AlphaFoldDB" id="A0A927D3X1"/>
<evidence type="ECO:0000256" key="8">
    <source>
        <dbReference type="SAM" id="SignalP"/>
    </source>
</evidence>
<dbReference type="GO" id="GO:0020037">
    <property type="term" value="F:heme binding"/>
    <property type="evidence" value="ECO:0007669"/>
    <property type="project" value="InterPro"/>
</dbReference>
<feature type="repeat" description="ANK" evidence="6">
    <location>
        <begin position="118"/>
        <end position="150"/>
    </location>
</feature>
<dbReference type="SUPFAM" id="SSF46626">
    <property type="entry name" value="Cytochrome c"/>
    <property type="match status" value="1"/>
</dbReference>
<evidence type="ECO:0000313" key="10">
    <source>
        <dbReference type="EMBL" id="MBD3664519.1"/>
    </source>
</evidence>
<dbReference type="Pfam" id="PF13637">
    <property type="entry name" value="Ank_4"/>
    <property type="match status" value="1"/>
</dbReference>
<evidence type="ECO:0000256" key="5">
    <source>
        <dbReference type="ARBA" id="ARBA00023043"/>
    </source>
</evidence>
<dbReference type="EMBL" id="JACTAG010000002">
    <property type="protein sequence ID" value="MBD3664519.1"/>
    <property type="molecule type" value="Genomic_DNA"/>
</dbReference>
<dbReference type="SUPFAM" id="SSF48403">
    <property type="entry name" value="Ankyrin repeat"/>
    <property type="match status" value="1"/>
</dbReference>
<dbReference type="PROSITE" id="PS51007">
    <property type="entry name" value="CYTC"/>
    <property type="match status" value="1"/>
</dbReference>
<accession>A0A927D3X1</accession>
<evidence type="ECO:0000256" key="1">
    <source>
        <dbReference type="ARBA" id="ARBA00022617"/>
    </source>
</evidence>
<feature type="signal peptide" evidence="8">
    <location>
        <begin position="1"/>
        <end position="23"/>
    </location>
</feature>
<dbReference type="PROSITE" id="PS50297">
    <property type="entry name" value="ANK_REP_REGION"/>
    <property type="match status" value="3"/>
</dbReference>
<dbReference type="SMART" id="SM00248">
    <property type="entry name" value="ANK"/>
    <property type="match status" value="4"/>
</dbReference>
<keyword evidence="11" id="KW-1185">Reference proteome</keyword>
<dbReference type="InterPro" id="IPR002110">
    <property type="entry name" value="Ankyrin_rpt"/>
</dbReference>
<keyword evidence="8" id="KW-0732">Signal</keyword>
<gene>
    <name evidence="10" type="ORF">H9Q16_11345</name>
</gene>
<dbReference type="InterPro" id="IPR036770">
    <property type="entry name" value="Ankyrin_rpt-contain_sf"/>
</dbReference>
<dbReference type="Gene3D" id="1.25.40.20">
    <property type="entry name" value="Ankyrin repeat-containing domain"/>
    <property type="match status" value="2"/>
</dbReference>